<dbReference type="AlphaFoldDB" id="A0A2I0I2Q3"/>
<name>A0A2I0I2Q3_PUNGR</name>
<comment type="caution">
    <text evidence="1">The sequence shown here is derived from an EMBL/GenBank/DDBJ whole genome shotgun (WGS) entry which is preliminary data.</text>
</comment>
<gene>
    <name evidence="1" type="ORF">CRG98_041371</name>
</gene>
<reference evidence="1 2" key="1">
    <citation type="submission" date="2017-11" db="EMBL/GenBank/DDBJ databases">
        <title>De-novo sequencing of pomegranate (Punica granatum L.) genome.</title>
        <authorList>
            <person name="Akparov Z."/>
            <person name="Amiraslanov A."/>
            <person name="Hajiyeva S."/>
            <person name="Abbasov M."/>
            <person name="Kaur K."/>
            <person name="Hamwieh A."/>
            <person name="Solovyev V."/>
            <person name="Salamov A."/>
            <person name="Braich B."/>
            <person name="Kosarev P."/>
            <person name="Mahmoud A."/>
            <person name="Hajiyev E."/>
            <person name="Babayeva S."/>
            <person name="Izzatullayeva V."/>
            <person name="Mammadov A."/>
            <person name="Mammadov A."/>
            <person name="Sharifova S."/>
            <person name="Ojaghi J."/>
            <person name="Eynullazada K."/>
            <person name="Bayramov B."/>
            <person name="Abdulazimova A."/>
            <person name="Shahmuradov I."/>
        </authorList>
    </citation>
    <scope>NUCLEOTIDE SEQUENCE [LARGE SCALE GENOMIC DNA]</scope>
    <source>
        <strain evidence="2">cv. AG2017</strain>
        <tissue evidence="1">Leaf</tissue>
    </source>
</reference>
<evidence type="ECO:0000313" key="1">
    <source>
        <dbReference type="EMBL" id="PKI38232.1"/>
    </source>
</evidence>
<proteinExistence type="predicted"/>
<evidence type="ECO:0000313" key="2">
    <source>
        <dbReference type="Proteomes" id="UP000233551"/>
    </source>
</evidence>
<dbReference type="EMBL" id="PGOL01004185">
    <property type="protein sequence ID" value="PKI38232.1"/>
    <property type="molecule type" value="Genomic_DNA"/>
</dbReference>
<accession>A0A2I0I2Q3</accession>
<organism evidence="1 2">
    <name type="scientific">Punica granatum</name>
    <name type="common">Pomegranate</name>
    <dbReference type="NCBI Taxonomy" id="22663"/>
    <lineage>
        <taxon>Eukaryota</taxon>
        <taxon>Viridiplantae</taxon>
        <taxon>Streptophyta</taxon>
        <taxon>Embryophyta</taxon>
        <taxon>Tracheophyta</taxon>
        <taxon>Spermatophyta</taxon>
        <taxon>Magnoliopsida</taxon>
        <taxon>eudicotyledons</taxon>
        <taxon>Gunneridae</taxon>
        <taxon>Pentapetalae</taxon>
        <taxon>rosids</taxon>
        <taxon>malvids</taxon>
        <taxon>Myrtales</taxon>
        <taxon>Lythraceae</taxon>
        <taxon>Punica</taxon>
    </lineage>
</organism>
<dbReference type="Proteomes" id="UP000233551">
    <property type="component" value="Unassembled WGS sequence"/>
</dbReference>
<keyword evidence="2" id="KW-1185">Reference proteome</keyword>
<protein>
    <submittedName>
        <fullName evidence="1">Uncharacterized protein</fullName>
    </submittedName>
</protein>
<sequence>MGVYPASCVMHGCIAPWITGCTDTFSVSFAICTGALPCGLGGARTLARRDARALARRICSMHGCIPNGLAKITGTCPANLQFAQALTL</sequence>